<dbReference type="EMBL" id="CM000127">
    <property type="protein sequence ID" value="EEC72911.1"/>
    <property type="molecule type" value="Genomic_DNA"/>
</dbReference>
<proteinExistence type="predicted"/>
<organism evidence="1 2">
    <name type="scientific">Oryza sativa subsp. indica</name>
    <name type="common">Rice</name>
    <dbReference type="NCBI Taxonomy" id="39946"/>
    <lineage>
        <taxon>Eukaryota</taxon>
        <taxon>Viridiplantae</taxon>
        <taxon>Streptophyta</taxon>
        <taxon>Embryophyta</taxon>
        <taxon>Tracheophyta</taxon>
        <taxon>Spermatophyta</taxon>
        <taxon>Magnoliopsida</taxon>
        <taxon>Liliopsida</taxon>
        <taxon>Poales</taxon>
        <taxon>Poaceae</taxon>
        <taxon>BOP clade</taxon>
        <taxon>Oryzoideae</taxon>
        <taxon>Oryzeae</taxon>
        <taxon>Oryzinae</taxon>
        <taxon>Oryza</taxon>
        <taxon>Oryza sativa</taxon>
    </lineage>
</organism>
<dbReference type="Proteomes" id="UP000007015">
    <property type="component" value="Chromosome 2"/>
</dbReference>
<sequence length="164" mass="17955">MADMGTWTAPLALHIRPSAKKRRGARARREAWTFCTCAHLCAGSWCEAKVDMDPNPPTGFPNMFNDPDLVANLGKSSSQPAFVHPQFMFPYAHSQFPAFCTQPPPPLVVDSWAAAQGAQDLASTIGFQQIPNPKCQIPSCQFQIPHPKLVMTGGSNSTTHMMRT</sequence>
<name>B8AFL2_ORYSI</name>
<dbReference type="AlphaFoldDB" id="B8AFL2"/>
<dbReference type="HOGENOM" id="CLU_137626_0_0_1"/>
<keyword evidence="2" id="KW-1185">Reference proteome</keyword>
<reference evidence="1 2" key="1">
    <citation type="journal article" date="2005" name="PLoS Biol.">
        <title>The genomes of Oryza sativa: a history of duplications.</title>
        <authorList>
            <person name="Yu J."/>
            <person name="Wang J."/>
            <person name="Lin W."/>
            <person name="Li S."/>
            <person name="Li H."/>
            <person name="Zhou J."/>
            <person name="Ni P."/>
            <person name="Dong W."/>
            <person name="Hu S."/>
            <person name="Zeng C."/>
            <person name="Zhang J."/>
            <person name="Zhang Y."/>
            <person name="Li R."/>
            <person name="Xu Z."/>
            <person name="Li S."/>
            <person name="Li X."/>
            <person name="Zheng H."/>
            <person name="Cong L."/>
            <person name="Lin L."/>
            <person name="Yin J."/>
            <person name="Geng J."/>
            <person name="Li G."/>
            <person name="Shi J."/>
            <person name="Liu J."/>
            <person name="Lv H."/>
            <person name="Li J."/>
            <person name="Wang J."/>
            <person name="Deng Y."/>
            <person name="Ran L."/>
            <person name="Shi X."/>
            <person name="Wang X."/>
            <person name="Wu Q."/>
            <person name="Li C."/>
            <person name="Ren X."/>
            <person name="Wang J."/>
            <person name="Wang X."/>
            <person name="Li D."/>
            <person name="Liu D."/>
            <person name="Zhang X."/>
            <person name="Ji Z."/>
            <person name="Zhao W."/>
            <person name="Sun Y."/>
            <person name="Zhang Z."/>
            <person name="Bao J."/>
            <person name="Han Y."/>
            <person name="Dong L."/>
            <person name="Ji J."/>
            <person name="Chen P."/>
            <person name="Wu S."/>
            <person name="Liu J."/>
            <person name="Xiao Y."/>
            <person name="Bu D."/>
            <person name="Tan J."/>
            <person name="Yang L."/>
            <person name="Ye C."/>
            <person name="Zhang J."/>
            <person name="Xu J."/>
            <person name="Zhou Y."/>
            <person name="Yu Y."/>
            <person name="Zhang B."/>
            <person name="Zhuang S."/>
            <person name="Wei H."/>
            <person name="Liu B."/>
            <person name="Lei M."/>
            <person name="Yu H."/>
            <person name="Li Y."/>
            <person name="Xu H."/>
            <person name="Wei S."/>
            <person name="He X."/>
            <person name="Fang L."/>
            <person name="Zhang Z."/>
            <person name="Zhang Y."/>
            <person name="Huang X."/>
            <person name="Su Z."/>
            <person name="Tong W."/>
            <person name="Li J."/>
            <person name="Tong Z."/>
            <person name="Li S."/>
            <person name="Ye J."/>
            <person name="Wang L."/>
            <person name="Fang L."/>
            <person name="Lei T."/>
            <person name="Chen C."/>
            <person name="Chen H."/>
            <person name="Xu Z."/>
            <person name="Li H."/>
            <person name="Huang H."/>
            <person name="Zhang F."/>
            <person name="Xu H."/>
            <person name="Li N."/>
            <person name="Zhao C."/>
            <person name="Li S."/>
            <person name="Dong L."/>
            <person name="Huang Y."/>
            <person name="Li L."/>
            <person name="Xi Y."/>
            <person name="Qi Q."/>
            <person name="Li W."/>
            <person name="Zhang B."/>
            <person name="Hu W."/>
            <person name="Zhang Y."/>
            <person name="Tian X."/>
            <person name="Jiao Y."/>
            <person name="Liang X."/>
            <person name="Jin J."/>
            <person name="Gao L."/>
            <person name="Zheng W."/>
            <person name="Hao B."/>
            <person name="Liu S."/>
            <person name="Wang W."/>
            <person name="Yuan L."/>
            <person name="Cao M."/>
            <person name="McDermott J."/>
            <person name="Samudrala R."/>
            <person name="Wang J."/>
            <person name="Wong G.K."/>
            <person name="Yang H."/>
        </authorList>
    </citation>
    <scope>NUCLEOTIDE SEQUENCE [LARGE SCALE GENOMIC DNA]</scope>
    <source>
        <strain evidence="2">cv. 93-11</strain>
    </source>
</reference>
<evidence type="ECO:0000313" key="1">
    <source>
        <dbReference type="EMBL" id="EEC72911.1"/>
    </source>
</evidence>
<evidence type="ECO:0000313" key="2">
    <source>
        <dbReference type="Proteomes" id="UP000007015"/>
    </source>
</evidence>
<dbReference type="Gramene" id="BGIOSGA006699-TA">
    <property type="protein sequence ID" value="BGIOSGA006699-PA"/>
    <property type="gene ID" value="BGIOSGA006699"/>
</dbReference>
<protein>
    <submittedName>
        <fullName evidence="1">Uncharacterized protein</fullName>
    </submittedName>
</protein>
<gene>
    <name evidence="1" type="ORF">OsI_06740</name>
</gene>
<dbReference type="OMA" id="YSATHTM"/>
<accession>B8AFL2</accession>